<dbReference type="PANTHER" id="PTHR12452">
    <property type="entry name" value="42-9-9 PROTEIN-RELATED"/>
    <property type="match status" value="1"/>
</dbReference>
<evidence type="ECO:0000256" key="2">
    <source>
        <dbReference type="SAM" id="MobiDB-lite"/>
    </source>
</evidence>
<sequence length="418" mass="44015">MPIIPEFKLPEDASALGRYTTNSTAPFFITFTTSDHPDTGESWCPDVRAALPHIIAAFSPSSAPEMAFVEVGQRPEWRVPTNVFRTKWNVNNVPTIARYELSDGEVKETGRLVEAEILDESRLRGLSLDASNMITSTFLCPLGVLLVGASRALAFDRISIPTTVKADTDVEVTIKNDIASGSKSFDAGFTNYNLYLSTTPPGWGTGPVCLLANGTKIDVTSVKVKIPADAIPDGSDFKITTMEWNSDPTKDGPSGFEYSNDFSFSGGTGEWGKTELGGSTLGDMDRIPCTAYACARNCNDKYFDERNTTSQDPSVYKNTYECVAACPGTTFPSWDSIINDNGDGSGSSAGPSGSASATATRSGASATASTSPTGSSTSTPTAAQSSSSPSQTPNDAVSVTAKASGLVFAGLAIAFSFL</sequence>
<dbReference type="GO" id="GO:0005829">
    <property type="term" value="C:cytosol"/>
    <property type="evidence" value="ECO:0007669"/>
    <property type="project" value="TreeGrafter"/>
</dbReference>
<dbReference type="InterPro" id="IPR045108">
    <property type="entry name" value="TXNDC17-like"/>
</dbReference>
<feature type="region of interest" description="Disordered" evidence="2">
    <location>
        <begin position="337"/>
        <end position="396"/>
    </location>
</feature>
<gene>
    <name evidence="4" type="ORF">JMJ77_006312</name>
</gene>
<name>A0A9P7UL32_9PEZI</name>
<comment type="caution">
    <text evidence="4">The sequence shown here is derived from an EMBL/GenBank/DDBJ whole genome shotgun (WGS) entry which is preliminary data.</text>
</comment>
<dbReference type="Pfam" id="PF06110">
    <property type="entry name" value="TXD17-like_Trx"/>
    <property type="match status" value="1"/>
</dbReference>
<dbReference type="GO" id="GO:0047134">
    <property type="term" value="F:protein-disulfide reductase [NAD(P)H] activity"/>
    <property type="evidence" value="ECO:0007669"/>
    <property type="project" value="InterPro"/>
</dbReference>
<dbReference type="Proteomes" id="UP000699042">
    <property type="component" value="Unassembled WGS sequence"/>
</dbReference>
<dbReference type="AlphaFoldDB" id="A0A9P7UL32"/>
<feature type="domain" description="Thioredoxin" evidence="3">
    <location>
        <begin position="20"/>
        <end position="102"/>
    </location>
</feature>
<dbReference type="InterPro" id="IPR010357">
    <property type="entry name" value="TXNDC17_dom"/>
</dbReference>
<reference evidence="4" key="1">
    <citation type="submission" date="2021-05" db="EMBL/GenBank/DDBJ databases">
        <title>Comparative genomics of three Colletotrichum scovillei strains and genetic complementation revealed genes involved fungal growth and virulence on chili pepper.</title>
        <authorList>
            <person name="Hsieh D.-K."/>
            <person name="Chuang S.-C."/>
            <person name="Chen C.-Y."/>
            <person name="Chao Y.-T."/>
            <person name="Lu M.-Y.J."/>
            <person name="Lee M.-H."/>
            <person name="Shih M.-C."/>
        </authorList>
    </citation>
    <scope>NUCLEOTIDE SEQUENCE</scope>
    <source>
        <strain evidence="4">Coll-153</strain>
    </source>
</reference>
<dbReference type="EMBL" id="JAESDN010000001">
    <property type="protein sequence ID" value="KAG7058943.1"/>
    <property type="molecule type" value="Genomic_DNA"/>
</dbReference>
<feature type="compositionally biased region" description="Low complexity" evidence="2">
    <location>
        <begin position="346"/>
        <end position="393"/>
    </location>
</feature>
<protein>
    <submittedName>
        <fullName evidence="4">DUF953 domain protein</fullName>
    </submittedName>
</protein>
<comment type="similarity">
    <text evidence="1">Belongs to the thioredoxin family.</text>
</comment>
<proteinExistence type="inferred from homology"/>
<accession>A0A9P7UL32</accession>
<keyword evidence="5" id="KW-1185">Reference proteome</keyword>
<evidence type="ECO:0000313" key="4">
    <source>
        <dbReference type="EMBL" id="KAG7058943.1"/>
    </source>
</evidence>
<evidence type="ECO:0000259" key="3">
    <source>
        <dbReference type="Pfam" id="PF06110"/>
    </source>
</evidence>
<dbReference type="InterPro" id="IPR036249">
    <property type="entry name" value="Thioredoxin-like_sf"/>
</dbReference>
<evidence type="ECO:0000313" key="5">
    <source>
        <dbReference type="Proteomes" id="UP000699042"/>
    </source>
</evidence>
<dbReference type="SUPFAM" id="SSF52833">
    <property type="entry name" value="Thioredoxin-like"/>
    <property type="match status" value="1"/>
</dbReference>
<organism evidence="4 5">
    <name type="scientific">Colletotrichum scovillei</name>
    <dbReference type="NCBI Taxonomy" id="1209932"/>
    <lineage>
        <taxon>Eukaryota</taxon>
        <taxon>Fungi</taxon>
        <taxon>Dikarya</taxon>
        <taxon>Ascomycota</taxon>
        <taxon>Pezizomycotina</taxon>
        <taxon>Sordariomycetes</taxon>
        <taxon>Hypocreomycetidae</taxon>
        <taxon>Glomerellales</taxon>
        <taxon>Glomerellaceae</taxon>
        <taxon>Colletotrichum</taxon>
        <taxon>Colletotrichum acutatum species complex</taxon>
    </lineage>
</organism>
<dbReference type="PANTHER" id="PTHR12452:SF0">
    <property type="entry name" value="THIOREDOXIN DOMAIN-CONTAINING PROTEIN 17"/>
    <property type="match status" value="1"/>
</dbReference>
<evidence type="ECO:0000256" key="1">
    <source>
        <dbReference type="ARBA" id="ARBA00008987"/>
    </source>
</evidence>
<dbReference type="Gene3D" id="3.40.30.10">
    <property type="entry name" value="Glutaredoxin"/>
    <property type="match status" value="1"/>
</dbReference>